<dbReference type="InterPro" id="IPR011109">
    <property type="entry name" value="DNA_bind_recombinase_dom"/>
</dbReference>
<evidence type="ECO:0000313" key="2">
    <source>
        <dbReference type="EMBL" id="SVE59615.1"/>
    </source>
</evidence>
<dbReference type="GO" id="GO:0000150">
    <property type="term" value="F:DNA strand exchange activity"/>
    <property type="evidence" value="ECO:0007669"/>
    <property type="project" value="InterPro"/>
</dbReference>
<organism evidence="2">
    <name type="scientific">marine metagenome</name>
    <dbReference type="NCBI Taxonomy" id="408172"/>
    <lineage>
        <taxon>unclassified sequences</taxon>
        <taxon>metagenomes</taxon>
        <taxon>ecological metagenomes</taxon>
    </lineage>
</organism>
<accession>A0A383ETP8</accession>
<dbReference type="AlphaFoldDB" id="A0A383ETP8"/>
<reference evidence="2" key="1">
    <citation type="submission" date="2018-05" db="EMBL/GenBank/DDBJ databases">
        <authorList>
            <person name="Lanie J.A."/>
            <person name="Ng W.-L."/>
            <person name="Kazmierczak K.M."/>
            <person name="Andrzejewski T.M."/>
            <person name="Davidsen T.M."/>
            <person name="Wayne K.J."/>
            <person name="Tettelin H."/>
            <person name="Glass J.I."/>
            <person name="Rusch D."/>
            <person name="Podicherti R."/>
            <person name="Tsui H.-C.T."/>
            <person name="Winkler M.E."/>
        </authorList>
    </citation>
    <scope>NUCLEOTIDE SEQUENCE</scope>
</reference>
<protein>
    <recommendedName>
        <fullName evidence="1">Recombinase domain-containing protein</fullName>
    </recommendedName>
</protein>
<name>A0A383ETP8_9ZZZZ</name>
<feature type="domain" description="Recombinase" evidence="1">
    <location>
        <begin position="54"/>
        <end position="98"/>
    </location>
</feature>
<dbReference type="EMBL" id="UINC01228344">
    <property type="protein sequence ID" value="SVE59615.1"/>
    <property type="molecule type" value="Genomic_DNA"/>
</dbReference>
<dbReference type="GO" id="GO:0003677">
    <property type="term" value="F:DNA binding"/>
    <property type="evidence" value="ECO:0007669"/>
    <property type="project" value="InterPro"/>
</dbReference>
<evidence type="ECO:0000259" key="1">
    <source>
        <dbReference type="Pfam" id="PF07508"/>
    </source>
</evidence>
<gene>
    <name evidence="2" type="ORF">METZ01_LOCUS512469</name>
</gene>
<dbReference type="Pfam" id="PF07508">
    <property type="entry name" value="Recombinase"/>
    <property type="match status" value="1"/>
</dbReference>
<proteinExistence type="predicted"/>
<sequence length="128" mass="14994">MNNTHVGNYSTVTFVRCGWVFSPADLTFNFSITYRSPTLTGNHYSEYQLFLYQTISEHRGKGITFDAIAEWLNKEGYLTLRGKKFKSGHVHSIIKKKRIKDAKLEKEYSEVWSDFRLETFDKTLINQL</sequence>